<dbReference type="Proteomes" id="UP000820818">
    <property type="component" value="Unassembled WGS sequence"/>
</dbReference>
<evidence type="ECO:0000259" key="4">
    <source>
        <dbReference type="PROSITE" id="PS51165"/>
    </source>
</evidence>
<dbReference type="SUPFAM" id="SSF53335">
    <property type="entry name" value="S-adenosyl-L-methionine-dependent methyltransferases"/>
    <property type="match status" value="1"/>
</dbReference>
<comment type="caution">
    <text evidence="5">The sequence shown here is derived from an EMBL/GenBank/DDBJ whole genome shotgun (WGS) entry which is preliminary data.</text>
</comment>
<dbReference type="Pfam" id="PF01170">
    <property type="entry name" value="UPF0020"/>
    <property type="match status" value="1"/>
</dbReference>
<dbReference type="Gene3D" id="3.40.50.150">
    <property type="entry name" value="Vaccinia Virus protein VP39"/>
    <property type="match status" value="1"/>
</dbReference>
<keyword evidence="2" id="KW-0808">Transferase</keyword>
<evidence type="ECO:0000256" key="1">
    <source>
        <dbReference type="ARBA" id="ARBA00022603"/>
    </source>
</evidence>
<evidence type="ECO:0000313" key="6">
    <source>
        <dbReference type="Proteomes" id="UP000820818"/>
    </source>
</evidence>
<dbReference type="GO" id="GO:0003723">
    <property type="term" value="F:RNA binding"/>
    <property type="evidence" value="ECO:0007669"/>
    <property type="project" value="UniProtKB-UniRule"/>
</dbReference>
<keyword evidence="1 5" id="KW-0489">Methyltransferase</keyword>
<organism evidence="5 6">
    <name type="scientific">Daphnia sinensis</name>
    <dbReference type="NCBI Taxonomy" id="1820382"/>
    <lineage>
        <taxon>Eukaryota</taxon>
        <taxon>Metazoa</taxon>
        <taxon>Ecdysozoa</taxon>
        <taxon>Arthropoda</taxon>
        <taxon>Crustacea</taxon>
        <taxon>Branchiopoda</taxon>
        <taxon>Diplostraca</taxon>
        <taxon>Cladocera</taxon>
        <taxon>Anomopoda</taxon>
        <taxon>Daphniidae</taxon>
        <taxon>Daphnia</taxon>
        <taxon>Daphnia similis group</taxon>
    </lineage>
</organism>
<keyword evidence="3" id="KW-0694">RNA-binding</keyword>
<keyword evidence="6" id="KW-1185">Reference proteome</keyword>
<dbReference type="PANTHER" id="PTHR47313:SF1">
    <property type="entry name" value="RIBOSOMAL RNA LARGE SUBUNIT METHYLTRANSFERASE K_L"/>
    <property type="match status" value="1"/>
</dbReference>
<dbReference type="InterPro" id="IPR004114">
    <property type="entry name" value="THUMP_dom"/>
</dbReference>
<dbReference type="Pfam" id="PF02926">
    <property type="entry name" value="THUMP"/>
    <property type="match status" value="1"/>
</dbReference>
<dbReference type="AlphaFoldDB" id="A0AAD5KE26"/>
<dbReference type="GO" id="GO:0043527">
    <property type="term" value="C:tRNA methyltransferase complex"/>
    <property type="evidence" value="ECO:0007669"/>
    <property type="project" value="UniProtKB-ARBA"/>
</dbReference>
<dbReference type="InterPro" id="IPR053943">
    <property type="entry name" value="RlmKL-like_Mtase_CS"/>
</dbReference>
<dbReference type="GO" id="GO:0070043">
    <property type="term" value="F:rRNA (guanine-N7-)-methyltransferase activity"/>
    <property type="evidence" value="ECO:0007669"/>
    <property type="project" value="TreeGrafter"/>
</dbReference>
<dbReference type="EMBL" id="WJBH02000352">
    <property type="protein sequence ID" value="KAI9549187.1"/>
    <property type="molecule type" value="Genomic_DNA"/>
</dbReference>
<dbReference type="CDD" id="cd11715">
    <property type="entry name" value="THUMP_AdoMetMT"/>
    <property type="match status" value="1"/>
</dbReference>
<feature type="domain" description="THUMP" evidence="4">
    <location>
        <begin position="46"/>
        <end position="157"/>
    </location>
</feature>
<gene>
    <name evidence="5" type="ORF">GHT06_007485</name>
</gene>
<dbReference type="InterPro" id="IPR054170">
    <property type="entry name" value="RlmL_1st"/>
</dbReference>
<dbReference type="PANTHER" id="PTHR47313">
    <property type="entry name" value="RIBOSOMAL RNA LARGE SUBUNIT METHYLTRANSFERASE K/L"/>
    <property type="match status" value="1"/>
</dbReference>
<dbReference type="Gene3D" id="3.30.2130.30">
    <property type="match status" value="1"/>
</dbReference>
<evidence type="ECO:0000256" key="3">
    <source>
        <dbReference type="PROSITE-ProRule" id="PRU00529"/>
    </source>
</evidence>
<evidence type="ECO:0000256" key="2">
    <source>
        <dbReference type="ARBA" id="ARBA00022679"/>
    </source>
</evidence>
<accession>A0AAD5KE26</accession>
<dbReference type="InterPro" id="IPR000241">
    <property type="entry name" value="RlmKL-like_Mtase"/>
</dbReference>
<dbReference type="InterPro" id="IPR029063">
    <property type="entry name" value="SAM-dependent_MTases_sf"/>
</dbReference>
<proteinExistence type="predicted"/>
<sequence length="301" mass="34051">MEKTIKIVVKTFFGLEEVLQEELNELGYESTEKLNRAVQLTGTWKDVYRINLHARCALSVLVELRTFQLKEENDLYKEALKVDWPGLFGVDKTFAIKGAVNSQLFKHSQFPFLLVKDAVADVFRKETGERPDVNIRTPQVVIDLYVRENQGTLSVNTSGLPLFHRGYRQSTGEAPLNEVVAAGLIRLSGWDRKSTFVDPFCGSGTLLIEAALLATGIPSTIERTHYAFKNLTNYDRVLWEEMHAAANKIVKELPCIITGSDIDADMVTIARRNLRNFSFGRFIPIQVEDVANVKFPEEKEP</sequence>
<dbReference type="SMART" id="SM00981">
    <property type="entry name" value="THUMP"/>
    <property type="match status" value="1"/>
</dbReference>
<dbReference type="GO" id="GO:0008990">
    <property type="term" value="F:rRNA (guanine-N2-)-methyltransferase activity"/>
    <property type="evidence" value="ECO:0007669"/>
    <property type="project" value="TreeGrafter"/>
</dbReference>
<dbReference type="PROSITE" id="PS01261">
    <property type="entry name" value="UPF0020"/>
    <property type="match status" value="1"/>
</dbReference>
<protein>
    <submittedName>
        <fullName evidence="5">23S rR methyltransferase</fullName>
    </submittedName>
</protein>
<dbReference type="Pfam" id="PF22020">
    <property type="entry name" value="RlmL_1st"/>
    <property type="match status" value="1"/>
</dbReference>
<evidence type="ECO:0000313" key="5">
    <source>
        <dbReference type="EMBL" id="KAI9549187.1"/>
    </source>
</evidence>
<reference evidence="5" key="1">
    <citation type="submission" date="2022-05" db="EMBL/GenBank/DDBJ databases">
        <title>A multi-omics perspective on studying reproductive biology in Daphnia sinensis.</title>
        <authorList>
            <person name="Jia J."/>
        </authorList>
    </citation>
    <scope>NUCLEOTIDE SEQUENCE</scope>
    <source>
        <strain evidence="5">WSL</strain>
    </source>
</reference>
<dbReference type="PROSITE" id="PS51165">
    <property type="entry name" value="THUMP"/>
    <property type="match status" value="1"/>
</dbReference>
<name>A0AAD5KE26_9CRUS</name>